<comment type="caution">
    <text evidence="8">Lacks conserved residue(s) required for the propagation of feature annotation.</text>
</comment>
<accession>A0AAN6LZ54</accession>
<evidence type="ECO:0000256" key="5">
    <source>
        <dbReference type="ARBA" id="ARBA00022801"/>
    </source>
</evidence>
<dbReference type="SMART" id="SM00270">
    <property type="entry name" value="ChtBD1"/>
    <property type="match status" value="2"/>
</dbReference>
<evidence type="ECO:0000256" key="3">
    <source>
        <dbReference type="ARBA" id="ARBA00022723"/>
    </source>
</evidence>
<keyword evidence="8" id="KW-1015">Disulfide bond</keyword>
<evidence type="ECO:0000256" key="7">
    <source>
        <dbReference type="ARBA" id="ARBA00023285"/>
    </source>
</evidence>
<keyword evidence="4 10" id="KW-0732">Signal</keyword>
<keyword evidence="13" id="KW-1185">Reference proteome</keyword>
<dbReference type="Pfam" id="PF00187">
    <property type="entry name" value="Chitin_bind_1"/>
    <property type="match status" value="1"/>
</dbReference>
<feature type="disulfide bond" evidence="8">
    <location>
        <begin position="102"/>
        <end position="116"/>
    </location>
</feature>
<feature type="compositionally biased region" description="Polar residues" evidence="9">
    <location>
        <begin position="147"/>
        <end position="159"/>
    </location>
</feature>
<evidence type="ECO:0000256" key="2">
    <source>
        <dbReference type="ARBA" id="ARBA00022669"/>
    </source>
</evidence>
<keyword evidence="3" id="KW-0479">Metal-binding</keyword>
<evidence type="ECO:0000313" key="13">
    <source>
        <dbReference type="Proteomes" id="UP001280581"/>
    </source>
</evidence>
<keyword evidence="2 8" id="KW-0147">Chitin-binding</keyword>
<comment type="caution">
    <text evidence="12">The sequence shown here is derived from an EMBL/GenBank/DDBJ whole genome shotgun (WGS) entry which is preliminary data.</text>
</comment>
<evidence type="ECO:0000256" key="6">
    <source>
        <dbReference type="ARBA" id="ARBA00023277"/>
    </source>
</evidence>
<feature type="region of interest" description="Disordered" evidence="9">
    <location>
        <begin position="127"/>
        <end position="159"/>
    </location>
</feature>
<evidence type="ECO:0000259" key="11">
    <source>
        <dbReference type="PROSITE" id="PS50941"/>
    </source>
</evidence>
<dbReference type="Proteomes" id="UP001280581">
    <property type="component" value="Unassembled WGS sequence"/>
</dbReference>
<feature type="chain" id="PRO_5042815122" description="Chitin-binding type-1 domain-containing protein" evidence="10">
    <location>
        <begin position="18"/>
        <end position="190"/>
    </location>
</feature>
<dbReference type="CDD" id="cd11618">
    <property type="entry name" value="ChtBD1_1"/>
    <property type="match status" value="2"/>
</dbReference>
<feature type="signal peptide" evidence="10">
    <location>
        <begin position="1"/>
        <end position="17"/>
    </location>
</feature>
<protein>
    <recommendedName>
        <fullName evidence="11">Chitin-binding type-1 domain-containing protein</fullName>
    </recommendedName>
</protein>
<feature type="domain" description="Chitin-binding type-1" evidence="11">
    <location>
        <begin position="23"/>
        <end position="69"/>
    </location>
</feature>
<sequence length="190" mass="19448">MRSILLWTLASIPSILALKVSTTARCGAEVGLTCRGSNFGECCSSHGYCGSTPAYCQTGCQSGFGKCGTTSSPNKPVAKVSKDGRCGGYSGYTCQGSTFGNCCNKNGYCGKTSDYCGTGCDSKFGTCGVKPSSSKPCSSSKAKPTSTRAPSASSYATPKVSNDAHCGAGNGKMTCMGSKWGNCCSKNGYW</sequence>
<dbReference type="InterPro" id="IPR001002">
    <property type="entry name" value="Chitin-bd_1"/>
</dbReference>
<dbReference type="InterPro" id="IPR036861">
    <property type="entry name" value="Endochitinase-like_sf"/>
</dbReference>
<name>A0AAN6LZ54_9PLEO</name>
<evidence type="ECO:0000256" key="9">
    <source>
        <dbReference type="SAM" id="MobiDB-lite"/>
    </source>
</evidence>
<evidence type="ECO:0000256" key="8">
    <source>
        <dbReference type="PROSITE-ProRule" id="PRU00261"/>
    </source>
</evidence>
<feature type="domain" description="Chitin-binding type-1" evidence="11">
    <location>
        <begin position="83"/>
        <end position="129"/>
    </location>
</feature>
<dbReference type="PROSITE" id="PS50941">
    <property type="entry name" value="CHIT_BIND_I_2"/>
    <property type="match status" value="2"/>
</dbReference>
<dbReference type="GO" id="GO:0016787">
    <property type="term" value="F:hydrolase activity"/>
    <property type="evidence" value="ECO:0007669"/>
    <property type="project" value="UniProtKB-KW"/>
</dbReference>
<keyword evidence="7" id="KW-0170">Cobalt</keyword>
<dbReference type="Gene3D" id="3.30.60.10">
    <property type="entry name" value="Endochitinase-like"/>
    <property type="match status" value="2"/>
</dbReference>
<proteinExistence type="predicted"/>
<keyword evidence="5" id="KW-0378">Hydrolase</keyword>
<reference evidence="12 13" key="1">
    <citation type="submission" date="2021-02" db="EMBL/GenBank/DDBJ databases">
        <title>Genome assembly of Pseudopithomyces chartarum.</title>
        <authorList>
            <person name="Jauregui R."/>
            <person name="Singh J."/>
            <person name="Voisey C."/>
        </authorList>
    </citation>
    <scope>NUCLEOTIDE SEQUENCE [LARGE SCALE GENOMIC DNA]</scope>
    <source>
        <strain evidence="12 13">AGR01</strain>
    </source>
</reference>
<dbReference type="SUPFAM" id="SSF57016">
    <property type="entry name" value="Plant lectins/antimicrobial peptides"/>
    <property type="match status" value="2"/>
</dbReference>
<dbReference type="PANTHER" id="PTHR46471">
    <property type="entry name" value="CHITIN DEACETYLASE"/>
    <property type="match status" value="1"/>
</dbReference>
<feature type="compositionally biased region" description="Low complexity" evidence="9">
    <location>
        <begin position="130"/>
        <end position="146"/>
    </location>
</feature>
<comment type="cofactor">
    <cofactor evidence="1">
        <name>Co(2+)</name>
        <dbReference type="ChEBI" id="CHEBI:48828"/>
    </cofactor>
</comment>
<feature type="disulfide bond" evidence="8">
    <location>
        <begin position="42"/>
        <end position="56"/>
    </location>
</feature>
<gene>
    <name evidence="12" type="ORF">GRF29_44g732429</name>
</gene>
<dbReference type="PANTHER" id="PTHR46471:SF2">
    <property type="entry name" value="CHITIN DEACETYLASE-RELATED"/>
    <property type="match status" value="1"/>
</dbReference>
<dbReference type="EMBL" id="WVTA01000005">
    <property type="protein sequence ID" value="KAK3209831.1"/>
    <property type="molecule type" value="Genomic_DNA"/>
</dbReference>
<evidence type="ECO:0000313" key="12">
    <source>
        <dbReference type="EMBL" id="KAK3209831.1"/>
    </source>
</evidence>
<evidence type="ECO:0000256" key="1">
    <source>
        <dbReference type="ARBA" id="ARBA00001941"/>
    </source>
</evidence>
<dbReference type="AlphaFoldDB" id="A0AAN6LZ54"/>
<evidence type="ECO:0000256" key="10">
    <source>
        <dbReference type="SAM" id="SignalP"/>
    </source>
</evidence>
<organism evidence="12 13">
    <name type="scientific">Pseudopithomyces chartarum</name>
    <dbReference type="NCBI Taxonomy" id="1892770"/>
    <lineage>
        <taxon>Eukaryota</taxon>
        <taxon>Fungi</taxon>
        <taxon>Dikarya</taxon>
        <taxon>Ascomycota</taxon>
        <taxon>Pezizomycotina</taxon>
        <taxon>Dothideomycetes</taxon>
        <taxon>Pleosporomycetidae</taxon>
        <taxon>Pleosporales</taxon>
        <taxon>Massarineae</taxon>
        <taxon>Didymosphaeriaceae</taxon>
        <taxon>Pseudopithomyces</taxon>
    </lineage>
</organism>
<keyword evidence="6" id="KW-0119">Carbohydrate metabolism</keyword>
<evidence type="ECO:0000256" key="4">
    <source>
        <dbReference type="ARBA" id="ARBA00022729"/>
    </source>
</evidence>
<dbReference type="GO" id="GO:0008061">
    <property type="term" value="F:chitin binding"/>
    <property type="evidence" value="ECO:0007669"/>
    <property type="project" value="UniProtKB-UniRule"/>
</dbReference>
<dbReference type="GO" id="GO:0046872">
    <property type="term" value="F:metal ion binding"/>
    <property type="evidence" value="ECO:0007669"/>
    <property type="project" value="UniProtKB-KW"/>
</dbReference>